<keyword evidence="1" id="KW-1133">Transmembrane helix</keyword>
<gene>
    <name evidence="2" type="ORF">Q5H91_00430</name>
</gene>
<feature type="transmembrane region" description="Helical" evidence="1">
    <location>
        <begin position="21"/>
        <end position="39"/>
    </location>
</feature>
<evidence type="ECO:0000313" key="2">
    <source>
        <dbReference type="EMBL" id="MDP1025666.1"/>
    </source>
</evidence>
<protein>
    <submittedName>
        <fullName evidence="2">Uncharacterized protein</fullName>
    </submittedName>
</protein>
<accession>A0ABT9EFW5</accession>
<evidence type="ECO:0000313" key="3">
    <source>
        <dbReference type="Proteomes" id="UP001230685"/>
    </source>
</evidence>
<keyword evidence="3" id="KW-1185">Reference proteome</keyword>
<reference evidence="2 3" key="1">
    <citation type="submission" date="2023-07" db="EMBL/GenBank/DDBJ databases">
        <authorList>
            <person name="Kim M.K."/>
        </authorList>
    </citation>
    <scope>NUCLEOTIDE SEQUENCE [LARGE SCALE GENOMIC DNA]</scope>
    <source>
        <strain evidence="2 3">KR1UV-12</strain>
    </source>
</reference>
<comment type="caution">
    <text evidence="2">The sequence shown here is derived from an EMBL/GenBank/DDBJ whole genome shotgun (WGS) entry which is preliminary data.</text>
</comment>
<keyword evidence="1" id="KW-0812">Transmembrane</keyword>
<dbReference type="Proteomes" id="UP001230685">
    <property type="component" value="Unassembled WGS sequence"/>
</dbReference>
<evidence type="ECO:0000256" key="1">
    <source>
        <dbReference type="SAM" id="Phobius"/>
    </source>
</evidence>
<keyword evidence="1" id="KW-0472">Membrane</keyword>
<name>A0ABT9EFW5_9SPHN</name>
<organism evidence="2 3">
    <name type="scientific">Sphingomonas aurea</name>
    <dbReference type="NCBI Taxonomy" id="3063994"/>
    <lineage>
        <taxon>Bacteria</taxon>
        <taxon>Pseudomonadati</taxon>
        <taxon>Pseudomonadota</taxon>
        <taxon>Alphaproteobacteria</taxon>
        <taxon>Sphingomonadales</taxon>
        <taxon>Sphingomonadaceae</taxon>
        <taxon>Sphingomonas</taxon>
    </lineage>
</organism>
<sequence length="121" mass="12430">MDAAPTERVMDRTGRRKPLDAIAVGMGLGLCIAIGATGLDLGRTGLSLIPSTLDRGSADVAPVDPAPSLTVGYSAPSGFSLVAPSSMPKRDDPFWRATEAHDAAADPFTPLPPVPSFDASI</sequence>
<dbReference type="EMBL" id="JAUUDS010000001">
    <property type="protein sequence ID" value="MDP1025666.1"/>
    <property type="molecule type" value="Genomic_DNA"/>
</dbReference>
<proteinExistence type="predicted"/>
<dbReference type="RefSeq" id="WP_305171257.1">
    <property type="nucleotide sequence ID" value="NZ_JAUUDS010000001.1"/>
</dbReference>